<keyword evidence="10" id="KW-1185">Reference proteome</keyword>
<dbReference type="PANTHER" id="PTHR34405">
    <property type="entry name" value="CRISPR-ASSOCIATED ENDORIBONUCLEASE CAS2"/>
    <property type="match status" value="1"/>
</dbReference>
<dbReference type="GO" id="GO:0004521">
    <property type="term" value="F:RNA endonuclease activity"/>
    <property type="evidence" value="ECO:0007669"/>
    <property type="project" value="InterPro"/>
</dbReference>
<evidence type="ECO:0000256" key="3">
    <source>
        <dbReference type="ARBA" id="ARBA00022723"/>
    </source>
</evidence>
<dbReference type="PANTHER" id="PTHR34405:SF1">
    <property type="entry name" value="CRISPR-ASSOCIATED ENDORIBONUCLEASE CAS2"/>
    <property type="match status" value="1"/>
</dbReference>
<dbReference type="Pfam" id="PF09827">
    <property type="entry name" value="CRISPR_Cas2"/>
    <property type="match status" value="1"/>
</dbReference>
<dbReference type="SUPFAM" id="SSF143430">
    <property type="entry name" value="TTP0101/SSO1404-like"/>
    <property type="match status" value="1"/>
</dbReference>
<evidence type="ECO:0000256" key="1">
    <source>
        <dbReference type="ARBA" id="ARBA00001946"/>
    </source>
</evidence>
<comment type="caution">
    <text evidence="9">The sequence shown here is derived from an EMBL/GenBank/DDBJ whole genome shotgun (WGS) entry which is preliminary data.</text>
</comment>
<dbReference type="EMBL" id="FWYE01000004">
    <property type="protein sequence ID" value="SMD31391.1"/>
    <property type="molecule type" value="Genomic_DNA"/>
</dbReference>
<keyword evidence="5 8" id="KW-0378">Hydrolase</keyword>
<comment type="subunit">
    <text evidence="8">Homodimer, forms a heterotetramer with a Cas1 homodimer.</text>
</comment>
<keyword evidence="3 8" id="KW-0479">Metal-binding</keyword>
<gene>
    <name evidence="8" type="primary">cas2</name>
    <name evidence="9" type="ORF">SAMN02745355_1324</name>
</gene>
<dbReference type="GO" id="GO:0043571">
    <property type="term" value="P:maintenance of CRISPR repeat elements"/>
    <property type="evidence" value="ECO:0007669"/>
    <property type="project" value="UniProtKB-UniRule"/>
</dbReference>
<keyword evidence="2 8" id="KW-0540">Nuclease</keyword>
<dbReference type="InterPro" id="IPR021127">
    <property type="entry name" value="CRISPR_associated_Cas2"/>
</dbReference>
<reference evidence="9 10" key="1">
    <citation type="submission" date="2017-04" db="EMBL/GenBank/DDBJ databases">
        <authorList>
            <person name="Varghese N."/>
            <person name="Submissions S."/>
        </authorList>
    </citation>
    <scope>NUCLEOTIDE SEQUENCE [LARGE SCALE GENOMIC DNA]</scope>
    <source>
        <strain evidence="9 10">DSM 9789</strain>
    </source>
</reference>
<sequence>MVSGIYIILVYDISEKRVSKVLKIARKYITWIQNSVLEGEISQASFYKLKEEIKKVINEDEDSVLFYIIRDLKYTNKENLGVIKNSDERFF</sequence>
<dbReference type="CDD" id="cd09725">
    <property type="entry name" value="Cas2_I_II_III"/>
    <property type="match status" value="1"/>
</dbReference>
<dbReference type="HAMAP" id="MF_01471">
    <property type="entry name" value="Cas2"/>
    <property type="match status" value="1"/>
</dbReference>
<protein>
    <recommendedName>
        <fullName evidence="8">CRISPR-associated endoribonuclease Cas2</fullName>
        <ecNumber evidence="8">3.1.-.-</ecNumber>
    </recommendedName>
</protein>
<dbReference type="InterPro" id="IPR019199">
    <property type="entry name" value="Virulence_VapD/CRISPR_Cas2"/>
</dbReference>
<organism evidence="9 10">
    <name type="scientific">Picrophilus torridus (strain ATCC 700027 / DSM 9790 / JCM 10055 / NBRC 100828 / KAW 2/3)</name>
    <dbReference type="NCBI Taxonomy" id="1122961"/>
    <lineage>
        <taxon>Archaea</taxon>
        <taxon>Methanobacteriati</taxon>
        <taxon>Thermoplasmatota</taxon>
        <taxon>Thermoplasmata</taxon>
        <taxon>Thermoplasmatales</taxon>
        <taxon>Picrophilaceae</taxon>
        <taxon>Picrophilus</taxon>
    </lineage>
</organism>
<keyword evidence="4 8" id="KW-0255">Endonuclease</keyword>
<evidence type="ECO:0000256" key="7">
    <source>
        <dbReference type="ARBA" id="ARBA00023118"/>
    </source>
</evidence>
<evidence type="ECO:0000256" key="6">
    <source>
        <dbReference type="ARBA" id="ARBA00022842"/>
    </source>
</evidence>
<evidence type="ECO:0000256" key="2">
    <source>
        <dbReference type="ARBA" id="ARBA00022722"/>
    </source>
</evidence>
<dbReference type="GO" id="GO:0046872">
    <property type="term" value="F:metal ion binding"/>
    <property type="evidence" value="ECO:0007669"/>
    <property type="project" value="UniProtKB-UniRule"/>
</dbReference>
<keyword evidence="6 8" id="KW-0460">Magnesium</keyword>
<evidence type="ECO:0000313" key="10">
    <source>
        <dbReference type="Proteomes" id="UP000192315"/>
    </source>
</evidence>
<evidence type="ECO:0000256" key="5">
    <source>
        <dbReference type="ARBA" id="ARBA00022801"/>
    </source>
</evidence>
<dbReference type="AlphaFoldDB" id="A0A8G2FXU0"/>
<evidence type="ECO:0000256" key="4">
    <source>
        <dbReference type="ARBA" id="ARBA00022759"/>
    </source>
</evidence>
<evidence type="ECO:0000256" key="8">
    <source>
        <dbReference type="HAMAP-Rule" id="MF_01471"/>
    </source>
</evidence>
<evidence type="ECO:0000313" key="9">
    <source>
        <dbReference type="EMBL" id="SMD31391.1"/>
    </source>
</evidence>
<feature type="binding site" evidence="8">
    <location>
        <position position="12"/>
    </location>
    <ligand>
        <name>Mg(2+)</name>
        <dbReference type="ChEBI" id="CHEBI:18420"/>
        <note>catalytic</note>
    </ligand>
</feature>
<dbReference type="Gene3D" id="3.30.70.240">
    <property type="match status" value="1"/>
</dbReference>
<dbReference type="GO" id="GO:0016787">
    <property type="term" value="F:hydrolase activity"/>
    <property type="evidence" value="ECO:0007669"/>
    <property type="project" value="UniProtKB-KW"/>
</dbReference>
<comment type="cofactor">
    <cofactor evidence="1 8">
        <name>Mg(2+)</name>
        <dbReference type="ChEBI" id="CHEBI:18420"/>
    </cofactor>
</comment>
<proteinExistence type="inferred from homology"/>
<dbReference type="GO" id="GO:0051607">
    <property type="term" value="P:defense response to virus"/>
    <property type="evidence" value="ECO:0007669"/>
    <property type="project" value="UniProtKB-UniRule"/>
</dbReference>
<keyword evidence="7 8" id="KW-0051">Antiviral defense</keyword>
<dbReference type="Proteomes" id="UP000192315">
    <property type="component" value="Unassembled WGS sequence"/>
</dbReference>
<dbReference type="NCBIfam" id="TIGR01573">
    <property type="entry name" value="cas2"/>
    <property type="match status" value="1"/>
</dbReference>
<accession>A0A8G2FXU0</accession>
<name>A0A8G2FXU0_PICTO</name>
<comment type="similarity">
    <text evidence="8">Belongs to the CRISPR-associated endoribonuclease Cas2 protein family.</text>
</comment>
<comment type="function">
    <text evidence="8">CRISPR (clustered regularly interspaced short palindromic repeat), is an adaptive immune system that provides protection against mobile genetic elements (viruses, transposable elements and conjugative plasmids). CRISPR clusters contain sequences complementary to antecedent mobile elements and target invading nucleic acids. CRISPR clusters are transcribed and processed into CRISPR RNA (crRNA). Functions as a ssRNA-specific endoribonuclease. Involved in the integration of spacer DNA into the CRISPR cassette.</text>
</comment>
<dbReference type="EC" id="3.1.-.-" evidence="8"/>